<dbReference type="InterPro" id="IPR015943">
    <property type="entry name" value="WD40/YVTN_repeat-like_dom_sf"/>
</dbReference>
<name>A0ABW5AUD3_9FLAO</name>
<sequence>MMIRKIIYKDVYKVLRNRGVLFVKGKERIKLNKGIFVNYKYDLFDSTFFTYIYNADMLSVYNSETSLFDLSYSKAKYLLGSHSKCNEFLLFDKDSNLITLYDSHKEKDSFNFGKNISIWVADYLITTSGKSLTKRNVLEVYNLNKDIELAWIYRLDNDYWFFGKQQVINSVLFLSAHKRDHSLKKFIGLNLQTGEKLWESSYEVPFKENLIALLLNDEDSLCYGLDSERYQVFDPSTGKVILQKDVSMSLQDGIYPDLSRQSIYDGKLWFVSGKGSNVRFGAMDLTKSEIEFVQGYPLEGDDQLDTPICHEGELYLRTLHSNALHILRRN</sequence>
<accession>A0ABW5AUD3</accession>
<keyword evidence="2" id="KW-1185">Reference proteome</keyword>
<dbReference type="Gene3D" id="2.130.10.10">
    <property type="entry name" value="YVTN repeat-like/Quinoprotein amine dehydrogenase"/>
    <property type="match status" value="1"/>
</dbReference>
<evidence type="ECO:0000313" key="1">
    <source>
        <dbReference type="EMBL" id="MFD2185726.1"/>
    </source>
</evidence>
<dbReference type="EMBL" id="JBHUHY010000002">
    <property type="protein sequence ID" value="MFD2185726.1"/>
    <property type="molecule type" value="Genomic_DNA"/>
</dbReference>
<dbReference type="InterPro" id="IPR011047">
    <property type="entry name" value="Quinoprotein_ADH-like_sf"/>
</dbReference>
<proteinExistence type="predicted"/>
<dbReference type="RefSeq" id="WP_378318701.1">
    <property type="nucleotide sequence ID" value="NZ_JBHUHY010000002.1"/>
</dbReference>
<gene>
    <name evidence="1" type="ORF">ACFSJT_02915</name>
</gene>
<evidence type="ECO:0000313" key="2">
    <source>
        <dbReference type="Proteomes" id="UP001597344"/>
    </source>
</evidence>
<reference evidence="2" key="1">
    <citation type="journal article" date="2019" name="Int. J. Syst. Evol. Microbiol.">
        <title>The Global Catalogue of Microorganisms (GCM) 10K type strain sequencing project: providing services to taxonomists for standard genome sequencing and annotation.</title>
        <authorList>
            <consortium name="The Broad Institute Genomics Platform"/>
            <consortium name="The Broad Institute Genome Sequencing Center for Infectious Disease"/>
            <person name="Wu L."/>
            <person name="Ma J."/>
        </authorList>
    </citation>
    <scope>NUCLEOTIDE SEQUENCE [LARGE SCALE GENOMIC DNA]</scope>
    <source>
        <strain evidence="2">DT92</strain>
    </source>
</reference>
<dbReference type="Proteomes" id="UP001597344">
    <property type="component" value="Unassembled WGS sequence"/>
</dbReference>
<dbReference type="SUPFAM" id="SSF50998">
    <property type="entry name" value="Quinoprotein alcohol dehydrogenase-like"/>
    <property type="match status" value="1"/>
</dbReference>
<organism evidence="1 2">
    <name type="scientific">Aquimarina celericrescens</name>
    <dbReference type="NCBI Taxonomy" id="1964542"/>
    <lineage>
        <taxon>Bacteria</taxon>
        <taxon>Pseudomonadati</taxon>
        <taxon>Bacteroidota</taxon>
        <taxon>Flavobacteriia</taxon>
        <taxon>Flavobacteriales</taxon>
        <taxon>Flavobacteriaceae</taxon>
        <taxon>Aquimarina</taxon>
    </lineage>
</organism>
<protein>
    <submittedName>
        <fullName evidence="1">Uncharacterized protein</fullName>
    </submittedName>
</protein>
<comment type="caution">
    <text evidence="1">The sequence shown here is derived from an EMBL/GenBank/DDBJ whole genome shotgun (WGS) entry which is preliminary data.</text>
</comment>